<dbReference type="PANTHER" id="PTHR40021">
    <property type="entry name" value="DEFECT AT LOW TEMPERATURE PROTEIN 1"/>
    <property type="match status" value="1"/>
</dbReference>
<dbReference type="AlphaFoldDB" id="A0AAV5GWV5"/>
<keyword evidence="5 7" id="KW-1133">Transmembrane helix</keyword>
<dbReference type="Pfam" id="PF00646">
    <property type="entry name" value="F-box"/>
    <property type="match status" value="1"/>
</dbReference>
<organism evidence="10 11">
    <name type="scientific">Rhodotorula paludigena</name>
    <dbReference type="NCBI Taxonomy" id="86838"/>
    <lineage>
        <taxon>Eukaryota</taxon>
        <taxon>Fungi</taxon>
        <taxon>Dikarya</taxon>
        <taxon>Basidiomycota</taxon>
        <taxon>Pucciniomycotina</taxon>
        <taxon>Microbotryomycetes</taxon>
        <taxon>Sporidiobolales</taxon>
        <taxon>Sporidiobolaceae</taxon>
        <taxon>Rhodotorula</taxon>
    </lineage>
</organism>
<dbReference type="PROSITE" id="PS50181">
    <property type="entry name" value="FBOX"/>
    <property type="match status" value="1"/>
</dbReference>
<keyword evidence="11" id="KW-1185">Reference proteome</keyword>
<evidence type="ECO:0000256" key="7">
    <source>
        <dbReference type="RuleBase" id="RU367100"/>
    </source>
</evidence>
<accession>A0AAV5GWV5</accession>
<evidence type="ECO:0000259" key="9">
    <source>
        <dbReference type="PROSITE" id="PS50181"/>
    </source>
</evidence>
<name>A0AAV5GWV5_9BASI</name>
<feature type="region of interest" description="Disordered" evidence="8">
    <location>
        <begin position="328"/>
        <end position="363"/>
    </location>
</feature>
<dbReference type="InterPro" id="IPR038869">
    <property type="entry name" value="DLT1"/>
</dbReference>
<comment type="subcellular location">
    <subcellularLocation>
        <location evidence="7">Membrane</location>
        <topology evidence="7">Multi-pass membrane protein</topology>
    </subcellularLocation>
</comment>
<comment type="caution">
    <text evidence="10">The sequence shown here is derived from an EMBL/GenBank/DDBJ whole genome shotgun (WGS) entry which is preliminary data.</text>
</comment>
<evidence type="ECO:0000313" key="11">
    <source>
        <dbReference type="Proteomes" id="UP001342314"/>
    </source>
</evidence>
<dbReference type="InterPro" id="IPR036047">
    <property type="entry name" value="F-box-like_dom_sf"/>
</dbReference>
<evidence type="ECO:0000256" key="3">
    <source>
        <dbReference type="ARBA" id="ARBA00021353"/>
    </source>
</evidence>
<evidence type="ECO:0000256" key="2">
    <source>
        <dbReference type="ARBA" id="ARBA00005550"/>
    </source>
</evidence>
<keyword evidence="4 7" id="KW-0812">Transmembrane</keyword>
<dbReference type="InterPro" id="IPR001810">
    <property type="entry name" value="F-box_dom"/>
</dbReference>
<feature type="region of interest" description="Disordered" evidence="8">
    <location>
        <begin position="263"/>
        <end position="304"/>
    </location>
</feature>
<sequence length="989" mass="110226">MPSHPVAVPRTFSFQPRTASHLHAQPSHAYPHRRRRRLWNLCQTLATYFLILLVLVCLLASLIDIGDSFVRSNRTSKVADLSITAGTYVAIIVFGLTIIISRTFSNRRAITAIPKGYLPTRSADVPKASSSCEDVYFRSAILSTIPTLRSALLPLFPHLLSAYPSPAPRSAPLSPLAPLLALPDSDSPLPAALRPLAELYESKLVLARYAKDEPSEGDWEECAKAVAVFVGMTRTLRDTQSGVQYTAPPVFYELERCFQRGIDSLDDLDPRPNKRAKVVRKPAPPVEAAQDDDEIDQLASSDDDDDEEWWLAQADLVKLDSGLLAHKRAPGKGATGAKKGGKATGSSAGKKGGSSGARSRKGRDRLTKLPREVLYTIFAQCPLASLLSLSRTSRALCAYLASDDADDLWADARDEIGLPELDEDEGWLWPEVGLAQLVYGKTCSSCGKHSARWPDCFLRLRLCKSCKLKQIVRLDQLAKTHRELHPASKDCVIQSHQSPANPQHCVKTPYGLLSELDKHDDVLRVLQEQDDQADEVYYARAFERQNKHHGGGTKSRPIELNSDDEVAQGAYEVKPRRKEGEWGSRVRRYVDDMREKAEPLEQEGELLFAALTKLYAAEDEEANRPDERSTARRLAIEKRVLALDGPEGWCEADFTGSWLTAEIVNEGDECIDDADWATLQPKVLAVLKRARTKRLQASQRDAQLKRRELLRPFYYEMRQAQGTAMARVYTPLFADFLLFPSVRALWFPHDGVVDAATWAASREGVTEDLNEWRCELRLHALRLILQNTLDIPDDEELDPDADAYDTATYDDAFFDQLASSALLCAIDGCYQPARVKEGERHETRPTYFGTLTELLAHQHEAHDYLLPTAKELAAPASSPPTFRIALPLEVSNAVVALCDAIGLDWEDASLDDLDEAYAAALERKGAWVQWWNAPGKGKARGKIEKKDWRTIICHIKREVDKAAKARPQRVLDIPVIVFEPGKEGSAFAE</sequence>
<dbReference type="SUPFAM" id="SSF81383">
    <property type="entry name" value="F-box domain"/>
    <property type="match status" value="1"/>
</dbReference>
<comment type="similarity">
    <text evidence="2 7">Belongs to the DLT1 family.</text>
</comment>
<keyword evidence="6 7" id="KW-0472">Membrane</keyword>
<dbReference type="GO" id="GO:0016020">
    <property type="term" value="C:membrane"/>
    <property type="evidence" value="ECO:0007669"/>
    <property type="project" value="UniProtKB-SubCell"/>
</dbReference>
<reference evidence="10 11" key="1">
    <citation type="submission" date="2021-12" db="EMBL/GenBank/DDBJ databases">
        <title>High titer production of polyol ester of fatty acids by Rhodotorula paludigena BS15 towards product separation-free biomass refinery.</title>
        <authorList>
            <person name="Mano J."/>
            <person name="Ono H."/>
            <person name="Tanaka T."/>
            <person name="Naito K."/>
            <person name="Sushida H."/>
            <person name="Ike M."/>
            <person name="Tokuyasu K."/>
            <person name="Kitaoka M."/>
        </authorList>
    </citation>
    <scope>NUCLEOTIDE SEQUENCE [LARGE SCALE GENOMIC DNA]</scope>
    <source>
        <strain evidence="10 11">BS15</strain>
    </source>
</reference>
<comment type="function">
    <text evidence="1 7">Required for growth under high-pressure and low-temperature conditions.</text>
</comment>
<dbReference type="PANTHER" id="PTHR40021:SF1">
    <property type="entry name" value="DEFECT AT LOW TEMPERATURE PROTEIN 1"/>
    <property type="match status" value="1"/>
</dbReference>
<evidence type="ECO:0000256" key="6">
    <source>
        <dbReference type="ARBA" id="ARBA00023136"/>
    </source>
</evidence>
<feature type="domain" description="F-box" evidence="9">
    <location>
        <begin position="363"/>
        <end position="412"/>
    </location>
</feature>
<dbReference type="Gene3D" id="1.20.1280.50">
    <property type="match status" value="1"/>
</dbReference>
<evidence type="ECO:0000256" key="5">
    <source>
        <dbReference type="ARBA" id="ARBA00022989"/>
    </source>
</evidence>
<evidence type="ECO:0000256" key="1">
    <source>
        <dbReference type="ARBA" id="ARBA00002489"/>
    </source>
</evidence>
<feature type="transmembrane region" description="Helical" evidence="7">
    <location>
        <begin position="83"/>
        <end position="100"/>
    </location>
</feature>
<evidence type="ECO:0000256" key="4">
    <source>
        <dbReference type="ARBA" id="ARBA00022692"/>
    </source>
</evidence>
<feature type="transmembrane region" description="Helical" evidence="7">
    <location>
        <begin position="38"/>
        <end position="63"/>
    </location>
</feature>
<proteinExistence type="inferred from homology"/>
<dbReference type="EMBL" id="BQKY01000014">
    <property type="protein sequence ID" value="GJN93502.1"/>
    <property type="molecule type" value="Genomic_DNA"/>
</dbReference>
<dbReference type="CDD" id="cd09917">
    <property type="entry name" value="F-box_SF"/>
    <property type="match status" value="1"/>
</dbReference>
<protein>
    <recommendedName>
        <fullName evidence="3 7">Defect at low temperature protein 1</fullName>
    </recommendedName>
</protein>
<evidence type="ECO:0000313" key="10">
    <source>
        <dbReference type="EMBL" id="GJN93502.1"/>
    </source>
</evidence>
<gene>
    <name evidence="7" type="primary">DLT1</name>
    <name evidence="10" type="ORF">Rhopal_006559-T1</name>
</gene>
<dbReference type="Proteomes" id="UP001342314">
    <property type="component" value="Unassembled WGS sequence"/>
</dbReference>
<evidence type="ECO:0000256" key="8">
    <source>
        <dbReference type="SAM" id="MobiDB-lite"/>
    </source>
</evidence>
<feature type="compositionally biased region" description="Acidic residues" evidence="8">
    <location>
        <begin position="289"/>
        <end position="304"/>
    </location>
</feature>